<feature type="domain" description="DUF1731" evidence="1">
    <location>
        <begin position="6"/>
        <end position="37"/>
    </location>
</feature>
<dbReference type="RefSeq" id="WP_146947389.1">
    <property type="nucleotide sequence ID" value="NZ_VOQF01000004.1"/>
</dbReference>
<evidence type="ECO:0000313" key="2">
    <source>
        <dbReference type="EMBL" id="TXC91601.1"/>
    </source>
</evidence>
<keyword evidence="3" id="KW-1185">Reference proteome</keyword>
<comment type="caution">
    <text evidence="2">The sequence shown here is derived from an EMBL/GenBank/DDBJ whole genome shotgun (WGS) entry which is preliminary data.</text>
</comment>
<proteinExistence type="predicted"/>
<sequence>MKTESSLALTGRNCSPVKLLHKEFNFKYENLELALRETVYSNVINCLITFEGRGCLKIHLGSLA</sequence>
<reference evidence="2 3" key="1">
    <citation type="journal article" date="2005" name="Int. J. Syst. Evol. Microbiol.">
        <title>Bacillus litoralis sp. nov., isolated from a tidal flat of the Yellow Sea in Korea.</title>
        <authorList>
            <person name="Yoon J.H."/>
            <person name="Oh T.K."/>
        </authorList>
    </citation>
    <scope>NUCLEOTIDE SEQUENCE [LARGE SCALE GENOMIC DNA]</scope>
    <source>
        <strain evidence="2 3">SW-211</strain>
    </source>
</reference>
<dbReference type="AlphaFoldDB" id="A0A5C6W2R3"/>
<evidence type="ECO:0000259" key="1">
    <source>
        <dbReference type="Pfam" id="PF08338"/>
    </source>
</evidence>
<evidence type="ECO:0000313" key="3">
    <source>
        <dbReference type="Proteomes" id="UP000321363"/>
    </source>
</evidence>
<dbReference type="Proteomes" id="UP000321363">
    <property type="component" value="Unassembled WGS sequence"/>
</dbReference>
<dbReference type="Pfam" id="PF08338">
    <property type="entry name" value="DUF1731"/>
    <property type="match status" value="1"/>
</dbReference>
<dbReference type="EMBL" id="VOQF01000004">
    <property type="protein sequence ID" value="TXC91601.1"/>
    <property type="molecule type" value="Genomic_DNA"/>
</dbReference>
<gene>
    <name evidence="2" type="ORF">FS935_08160</name>
</gene>
<protein>
    <submittedName>
        <fullName evidence="2">DUF1731 domain-containing protein</fullName>
    </submittedName>
</protein>
<accession>A0A5C6W2R3</accession>
<dbReference type="InterPro" id="IPR013549">
    <property type="entry name" value="DUF1731"/>
</dbReference>
<name>A0A5C6W2R3_9BACI</name>
<organism evidence="2 3">
    <name type="scientific">Metabacillus litoralis</name>
    <dbReference type="NCBI Taxonomy" id="152268"/>
    <lineage>
        <taxon>Bacteria</taxon>
        <taxon>Bacillati</taxon>
        <taxon>Bacillota</taxon>
        <taxon>Bacilli</taxon>
        <taxon>Bacillales</taxon>
        <taxon>Bacillaceae</taxon>
        <taxon>Metabacillus</taxon>
    </lineage>
</organism>